<proteinExistence type="predicted"/>
<sequence>MQSVVPHYIYIIEWSAPPLFSWLYSRAWFSIGVGFTLAALFGIALILLWELARAFHIVPQLTVLDVLFGSSFDSVSKWNMSFADAGCVFISTLISVSIHELGHALAAAGEGMKAEYFAIFIAVIFPGALVAFDDELLQEMPSFSALRIYCAGIWHNAVAVLRYYWNDSVASSLDPLAHLYTWSKSYGVRNSSPLYGYLSPGDVIKYFDGIPIHDPVEWMDIGYMIGESLAKSTNYSYYDGGNTIGHRAKGYCVPKALINEREDIWLAGDMSSCPPNFRRFVRTTCSSVSVLDGHIEDDSSSSGVEHCLASQEVVGRKRCGGRGLEVVIDDNVCLCSEDEACLAPYQTKPLHGSRLLILMLTLKNVEKLRTNYWETFGSLKLMSQAASGVLSIPVMWHHWLILFAPAFRIFWREF</sequence>
<name>A0ACB9LKB9_9MYRT</name>
<keyword evidence="2" id="KW-1185">Reference proteome</keyword>
<comment type="caution">
    <text evidence="1">The sequence shown here is derived from an EMBL/GenBank/DDBJ whole genome shotgun (WGS) entry which is preliminary data.</text>
</comment>
<dbReference type="Proteomes" id="UP001057402">
    <property type="component" value="Chromosome 11"/>
</dbReference>
<dbReference type="EMBL" id="CM042890">
    <property type="protein sequence ID" value="KAI4311790.1"/>
    <property type="molecule type" value="Genomic_DNA"/>
</dbReference>
<protein>
    <submittedName>
        <fullName evidence="1">Uncharacterized protein</fullName>
    </submittedName>
</protein>
<evidence type="ECO:0000313" key="1">
    <source>
        <dbReference type="EMBL" id="KAI4311790.1"/>
    </source>
</evidence>
<gene>
    <name evidence="1" type="ORF">MLD38_036656</name>
</gene>
<accession>A0ACB9LKB9</accession>
<reference evidence="2" key="1">
    <citation type="journal article" date="2023" name="Front. Plant Sci.">
        <title>Chromosomal-level genome assembly of Melastoma candidum provides insights into trichome evolution.</title>
        <authorList>
            <person name="Zhong Y."/>
            <person name="Wu W."/>
            <person name="Sun C."/>
            <person name="Zou P."/>
            <person name="Liu Y."/>
            <person name="Dai S."/>
            <person name="Zhou R."/>
        </authorList>
    </citation>
    <scope>NUCLEOTIDE SEQUENCE [LARGE SCALE GENOMIC DNA]</scope>
</reference>
<organism evidence="1 2">
    <name type="scientific">Melastoma candidum</name>
    <dbReference type="NCBI Taxonomy" id="119954"/>
    <lineage>
        <taxon>Eukaryota</taxon>
        <taxon>Viridiplantae</taxon>
        <taxon>Streptophyta</taxon>
        <taxon>Embryophyta</taxon>
        <taxon>Tracheophyta</taxon>
        <taxon>Spermatophyta</taxon>
        <taxon>Magnoliopsida</taxon>
        <taxon>eudicotyledons</taxon>
        <taxon>Gunneridae</taxon>
        <taxon>Pentapetalae</taxon>
        <taxon>rosids</taxon>
        <taxon>malvids</taxon>
        <taxon>Myrtales</taxon>
        <taxon>Melastomataceae</taxon>
        <taxon>Melastomatoideae</taxon>
        <taxon>Melastomateae</taxon>
        <taxon>Melastoma</taxon>
    </lineage>
</organism>
<evidence type="ECO:0000313" key="2">
    <source>
        <dbReference type="Proteomes" id="UP001057402"/>
    </source>
</evidence>